<dbReference type="InterPro" id="IPR005312">
    <property type="entry name" value="DUF1759"/>
</dbReference>
<sequence>MSYELNAISKLVIEALDNFTKTVDQVEEFQSGDQETQIQDYIDKTHTVLENAQTLTIQIERKKVGLQQPMAAQEPAITELSSAKVELPAIPIPIFSGKISEFENFWALFSANVHNQKLSNLQKFNYLLRALRGDAREVIKRYQVTEENYNAAVDALHSKFGDRSKVIYELQVRLERVTARSPLISDQRKLLENLLATTTQLEQKRVYLNGSYIVQRVLSKFRQDLQRRVLKDQIESDYSEQEWSMSKLLFDRDRIISAEEKINEMLHANKVFRGREKPNIGQKGFENTPTRFTACIYCDSPNHNSLKCLKISSIQARTDFLIRNRRFLNCTKSNHFLKQCLSKGCSMCEDKKHHFSICSKRISKDNATAQQKRDGPVGIPPTIKRGKQDKGKTPQRQNCAVTSDTQILPETDDREIPLLCVSNTELTSRQNKGLLLTGLAKVRNKKSGNLQDIGILLDTGVDRSFIQGQLADDLELLITNKVDLSVYTFGDKSPKRQKYDVTPLQIWDALGDSHTFHLCKTDVITEKAKQVQFTSEDVEYLQKKNIKLSKKEHTSVNPQVLLGCDQLWPLLSTTNPQHILPSGLMVIPSKLGHLLSGRQERSSEKKYSL</sequence>
<feature type="region of interest" description="Disordered" evidence="1">
    <location>
        <begin position="366"/>
        <end position="398"/>
    </location>
</feature>
<dbReference type="EMBL" id="JAVFWL010000002">
    <property type="protein sequence ID" value="KAK6735969.1"/>
    <property type="molecule type" value="Genomic_DNA"/>
</dbReference>
<comment type="caution">
    <text evidence="3">The sequence shown here is derived from an EMBL/GenBank/DDBJ whole genome shotgun (WGS) entry which is preliminary data.</text>
</comment>
<dbReference type="PANTHER" id="PTHR47331">
    <property type="entry name" value="PHD-TYPE DOMAIN-CONTAINING PROTEIN"/>
    <property type="match status" value="1"/>
</dbReference>
<dbReference type="Pfam" id="PF05585">
    <property type="entry name" value="DUF1758"/>
    <property type="match status" value="1"/>
</dbReference>
<proteinExistence type="predicted"/>
<dbReference type="Pfam" id="PF03564">
    <property type="entry name" value="DUF1759"/>
    <property type="match status" value="1"/>
</dbReference>
<dbReference type="InterPro" id="IPR008737">
    <property type="entry name" value="DUF1758"/>
</dbReference>
<evidence type="ECO:0000313" key="4">
    <source>
        <dbReference type="Proteomes" id="UP001303046"/>
    </source>
</evidence>
<dbReference type="PANTHER" id="PTHR47331:SF5">
    <property type="entry name" value="RIBONUCLEASE H"/>
    <property type="match status" value="1"/>
</dbReference>
<reference evidence="3 4" key="1">
    <citation type="submission" date="2023-08" db="EMBL/GenBank/DDBJ databases">
        <title>A Necator americanus chromosomal reference genome.</title>
        <authorList>
            <person name="Ilik V."/>
            <person name="Petrzelkova K.J."/>
            <person name="Pardy F."/>
            <person name="Fuh T."/>
            <person name="Niatou-Singa F.S."/>
            <person name="Gouil Q."/>
            <person name="Baker L."/>
            <person name="Ritchie M.E."/>
            <person name="Jex A.R."/>
            <person name="Gazzola D."/>
            <person name="Li H."/>
            <person name="Toshio Fujiwara R."/>
            <person name="Zhan B."/>
            <person name="Aroian R.V."/>
            <person name="Pafco B."/>
            <person name="Schwarz E.M."/>
        </authorList>
    </citation>
    <scope>NUCLEOTIDE SEQUENCE [LARGE SCALE GENOMIC DNA]</scope>
    <source>
        <strain evidence="3 4">Aroian</strain>
        <tissue evidence="3">Whole animal</tissue>
    </source>
</reference>
<accession>A0ABR1CBW2</accession>
<organism evidence="3 4">
    <name type="scientific">Necator americanus</name>
    <name type="common">Human hookworm</name>
    <dbReference type="NCBI Taxonomy" id="51031"/>
    <lineage>
        <taxon>Eukaryota</taxon>
        <taxon>Metazoa</taxon>
        <taxon>Ecdysozoa</taxon>
        <taxon>Nematoda</taxon>
        <taxon>Chromadorea</taxon>
        <taxon>Rhabditida</taxon>
        <taxon>Rhabditina</taxon>
        <taxon>Rhabditomorpha</taxon>
        <taxon>Strongyloidea</taxon>
        <taxon>Ancylostomatidae</taxon>
        <taxon>Bunostominae</taxon>
        <taxon>Necator</taxon>
    </lineage>
</organism>
<protein>
    <recommendedName>
        <fullName evidence="2">DUF1758 domain-containing protein</fullName>
    </recommendedName>
</protein>
<feature type="domain" description="DUF1758" evidence="2">
    <location>
        <begin position="455"/>
        <end position="603"/>
    </location>
</feature>
<evidence type="ECO:0000259" key="2">
    <source>
        <dbReference type="Pfam" id="PF05585"/>
    </source>
</evidence>
<keyword evidence="4" id="KW-1185">Reference proteome</keyword>
<evidence type="ECO:0000256" key="1">
    <source>
        <dbReference type="SAM" id="MobiDB-lite"/>
    </source>
</evidence>
<evidence type="ECO:0000313" key="3">
    <source>
        <dbReference type="EMBL" id="KAK6735969.1"/>
    </source>
</evidence>
<name>A0ABR1CBW2_NECAM</name>
<gene>
    <name evidence="3" type="primary">Necator_chrII.g6727</name>
    <name evidence="3" type="ORF">RB195_018934</name>
</gene>
<dbReference type="Proteomes" id="UP001303046">
    <property type="component" value="Unassembled WGS sequence"/>
</dbReference>